<evidence type="ECO:0000259" key="6">
    <source>
        <dbReference type="PROSITE" id="PS51084"/>
    </source>
</evidence>
<evidence type="ECO:0000256" key="2">
    <source>
        <dbReference type="ARBA" id="ARBA00022801"/>
    </source>
</evidence>
<comment type="caution">
    <text evidence="7">The sequence shown here is derived from an EMBL/GenBank/DDBJ whole genome shotgun (WGS) entry which is preliminary data.</text>
</comment>
<dbReference type="GO" id="GO:0016787">
    <property type="term" value="F:hydrolase activity"/>
    <property type="evidence" value="ECO:0007669"/>
    <property type="project" value="UniProtKB-KW"/>
</dbReference>
<dbReference type="InterPro" id="IPR036265">
    <property type="entry name" value="HIT-like_sf"/>
</dbReference>
<dbReference type="InterPro" id="IPR001310">
    <property type="entry name" value="Histidine_triad_HIT"/>
</dbReference>
<keyword evidence="8" id="KW-1185">Reference proteome</keyword>
<dbReference type="PANTHER" id="PTHR12486:SF5">
    <property type="entry name" value="ADENOSINE 5'-MONOPHOSPHORAMIDASE HINT3"/>
    <property type="match status" value="1"/>
</dbReference>
<feature type="active site" description="Tele-AMP-histidine intermediate" evidence="3">
    <location>
        <position position="100"/>
    </location>
</feature>
<proteinExistence type="predicted"/>
<feature type="domain" description="HIT" evidence="6">
    <location>
        <begin position="7"/>
        <end position="113"/>
    </location>
</feature>
<name>A0A9P5VQ16_9FUNG</name>
<evidence type="ECO:0000256" key="5">
    <source>
        <dbReference type="PROSITE-ProRule" id="PRU00464"/>
    </source>
</evidence>
<protein>
    <recommendedName>
        <fullName evidence="6">HIT domain-containing protein</fullName>
    </recommendedName>
</protein>
<dbReference type="PANTHER" id="PTHR12486">
    <property type="entry name" value="APRATAXIN-RELATED"/>
    <property type="match status" value="1"/>
</dbReference>
<gene>
    <name evidence="7" type="ORF">BG006_009213</name>
</gene>
<dbReference type="Pfam" id="PF11969">
    <property type="entry name" value="DcpS_C"/>
    <property type="match status" value="1"/>
</dbReference>
<evidence type="ECO:0000256" key="3">
    <source>
        <dbReference type="PIRSR" id="PIRSR601310-1"/>
    </source>
</evidence>
<evidence type="ECO:0000256" key="4">
    <source>
        <dbReference type="PIRSR" id="PIRSR601310-3"/>
    </source>
</evidence>
<feature type="short sequence motif" description="Histidine triad motif" evidence="4 5">
    <location>
        <begin position="98"/>
        <end position="102"/>
    </location>
</feature>
<dbReference type="Proteomes" id="UP000696485">
    <property type="component" value="Unassembled WGS sequence"/>
</dbReference>
<evidence type="ECO:0000313" key="8">
    <source>
        <dbReference type="Proteomes" id="UP000696485"/>
    </source>
</evidence>
<dbReference type="GO" id="GO:0000166">
    <property type="term" value="F:nucleotide binding"/>
    <property type="evidence" value="ECO:0007669"/>
    <property type="project" value="UniProtKB-KW"/>
</dbReference>
<dbReference type="Gene3D" id="3.30.428.10">
    <property type="entry name" value="HIT-like"/>
    <property type="match status" value="1"/>
</dbReference>
<sequence length="143" mass="16456">MLCRPCIFCEIVEGNIPGKLIYKDEHIAAFDDINPAAETHILIVPVAHIESVKTLQPTNYDLLERMKSKAIDLLQDRGQNPENSKLGFHVPPFNTVNHLHLHVLGGELKSRFRKLKYQTGRVWYQDLDQVVDKFKRVRDGARL</sequence>
<reference evidence="7" key="1">
    <citation type="journal article" date="2020" name="Fungal Divers.">
        <title>Resolving the Mortierellaceae phylogeny through synthesis of multi-gene phylogenetics and phylogenomics.</title>
        <authorList>
            <person name="Vandepol N."/>
            <person name="Liber J."/>
            <person name="Desiro A."/>
            <person name="Na H."/>
            <person name="Kennedy M."/>
            <person name="Barry K."/>
            <person name="Grigoriev I.V."/>
            <person name="Miller A.N."/>
            <person name="O'Donnell K."/>
            <person name="Stajich J.E."/>
            <person name="Bonito G."/>
        </authorList>
    </citation>
    <scope>NUCLEOTIDE SEQUENCE</scope>
    <source>
        <strain evidence="7">NVP1</strain>
    </source>
</reference>
<dbReference type="InterPro" id="IPR011146">
    <property type="entry name" value="HIT-like"/>
</dbReference>
<dbReference type="SUPFAM" id="SSF54197">
    <property type="entry name" value="HIT-like"/>
    <property type="match status" value="1"/>
</dbReference>
<evidence type="ECO:0000313" key="7">
    <source>
        <dbReference type="EMBL" id="KAF9336257.1"/>
    </source>
</evidence>
<keyword evidence="2" id="KW-0378">Hydrolase</keyword>
<dbReference type="EMBL" id="JAAAUY010000066">
    <property type="protein sequence ID" value="KAF9336257.1"/>
    <property type="molecule type" value="Genomic_DNA"/>
</dbReference>
<keyword evidence="1" id="KW-0547">Nucleotide-binding</keyword>
<dbReference type="AlphaFoldDB" id="A0A9P5VQ16"/>
<dbReference type="PRINTS" id="PR00332">
    <property type="entry name" value="HISTRIAD"/>
</dbReference>
<evidence type="ECO:0000256" key="1">
    <source>
        <dbReference type="ARBA" id="ARBA00022741"/>
    </source>
</evidence>
<dbReference type="PROSITE" id="PS51084">
    <property type="entry name" value="HIT_2"/>
    <property type="match status" value="1"/>
</dbReference>
<organism evidence="7 8">
    <name type="scientific">Podila minutissima</name>
    <dbReference type="NCBI Taxonomy" id="64525"/>
    <lineage>
        <taxon>Eukaryota</taxon>
        <taxon>Fungi</taxon>
        <taxon>Fungi incertae sedis</taxon>
        <taxon>Mucoromycota</taxon>
        <taxon>Mortierellomycotina</taxon>
        <taxon>Mortierellomycetes</taxon>
        <taxon>Mortierellales</taxon>
        <taxon>Mortierellaceae</taxon>
        <taxon>Podila</taxon>
    </lineage>
</organism>
<accession>A0A9P5VQ16</accession>